<keyword evidence="4" id="KW-0808">Transferase</keyword>
<dbReference type="Proteomes" id="UP000225947">
    <property type="component" value="Segment"/>
</dbReference>
<dbReference type="GO" id="GO:0004799">
    <property type="term" value="F:thymidylate synthase activity"/>
    <property type="evidence" value="ECO:0007669"/>
    <property type="project" value="UniProtKB-EC"/>
</dbReference>
<dbReference type="PRINTS" id="PR00108">
    <property type="entry name" value="THYMDSNTHASE"/>
</dbReference>
<evidence type="ECO:0000256" key="1">
    <source>
        <dbReference type="ARBA" id="ARBA00009972"/>
    </source>
</evidence>
<protein>
    <recommendedName>
        <fullName evidence="2">thymidylate synthase</fullName>
        <ecNumber evidence="2">2.1.1.45</ecNumber>
    </recommendedName>
</protein>
<dbReference type="PANTHER" id="PTHR11548">
    <property type="entry name" value="THYMIDYLATE SYNTHASE 1"/>
    <property type="match status" value="1"/>
</dbReference>
<organism evidence="6 7">
    <name type="scientific">Acinetobacter phage vB_AbaM_ME3</name>
    <dbReference type="NCBI Taxonomy" id="1837876"/>
    <lineage>
        <taxon>Viruses</taxon>
        <taxon>Duplodnaviria</taxon>
        <taxon>Heunggongvirae</taxon>
        <taxon>Uroviricota</taxon>
        <taxon>Caudoviricetes</taxon>
        <taxon>Metrivirus</taxon>
        <taxon>Metrivirus ME3</taxon>
    </lineage>
</organism>
<dbReference type="OrthoDB" id="13491at10239"/>
<dbReference type="InterPro" id="IPR023451">
    <property type="entry name" value="Thymidate_synth/dCMP_Mease_dom"/>
</dbReference>
<dbReference type="InterPro" id="IPR000398">
    <property type="entry name" value="Thymidylate_synthase"/>
</dbReference>
<evidence type="ECO:0000313" key="7">
    <source>
        <dbReference type="Proteomes" id="UP000225947"/>
    </source>
</evidence>
<feature type="domain" description="Thymidylate synthase/dCMP hydroxymethylase" evidence="5">
    <location>
        <begin position="6"/>
        <end position="169"/>
    </location>
</feature>
<accession>A0A172Q0E1</accession>
<dbReference type="Gene3D" id="3.30.572.10">
    <property type="entry name" value="Thymidylate synthase/dCMP hydroxymethylase domain"/>
    <property type="match status" value="1"/>
</dbReference>
<evidence type="ECO:0000259" key="5">
    <source>
        <dbReference type="Pfam" id="PF00303"/>
    </source>
</evidence>
<comment type="similarity">
    <text evidence="1">Belongs to the thymidylate synthase family.</text>
</comment>
<evidence type="ECO:0000313" key="6">
    <source>
        <dbReference type="EMBL" id="AND75269.1"/>
    </source>
</evidence>
<keyword evidence="3" id="KW-0489">Methyltransferase</keyword>
<dbReference type="EC" id="2.1.1.45" evidence="2"/>
<name>A0A172Q0E1_9CAUD</name>
<proteinExistence type="inferred from homology"/>
<evidence type="ECO:0000256" key="3">
    <source>
        <dbReference type="ARBA" id="ARBA00022603"/>
    </source>
</evidence>
<dbReference type="GO" id="GO:0006231">
    <property type="term" value="P:dTMP biosynthetic process"/>
    <property type="evidence" value="ECO:0007669"/>
    <property type="project" value="InterPro"/>
</dbReference>
<dbReference type="PANTHER" id="PTHR11548:SF1">
    <property type="entry name" value="THYMIDYLATE SYNTHASE 1"/>
    <property type="match status" value="1"/>
</dbReference>
<dbReference type="InterPro" id="IPR045097">
    <property type="entry name" value="Thymidate_synth/dCMP_Mease"/>
</dbReference>
<dbReference type="GO" id="GO:0032259">
    <property type="term" value="P:methylation"/>
    <property type="evidence" value="ECO:0007669"/>
    <property type="project" value="UniProtKB-KW"/>
</dbReference>
<evidence type="ECO:0000256" key="2">
    <source>
        <dbReference type="ARBA" id="ARBA00011947"/>
    </source>
</evidence>
<dbReference type="SUPFAM" id="SSF55831">
    <property type="entry name" value="Thymidylate synthase/dCMP hydroxymethylase"/>
    <property type="match status" value="1"/>
</dbReference>
<gene>
    <name evidence="6" type="ORF">ME3_108</name>
</gene>
<dbReference type="InterPro" id="IPR036926">
    <property type="entry name" value="Thymidate_synth/dCMP_Mease_sf"/>
</dbReference>
<reference evidence="7" key="1">
    <citation type="submission" date="2016-03" db="EMBL/GenBank/DDBJ databases">
        <title>Characterization of Acinetobacter baumannii phage vB_AbaM_ME3.</title>
        <authorList>
            <person name="Buttimer C.T.H."/>
            <person name="Elbreki M."/>
            <person name="Coffey A."/>
        </authorList>
    </citation>
    <scope>NUCLEOTIDE SEQUENCE [LARGE SCALE GENOMIC DNA]</scope>
</reference>
<evidence type="ECO:0000256" key="4">
    <source>
        <dbReference type="ARBA" id="ARBA00022679"/>
    </source>
</evidence>
<sequence length="241" mass="27627">MIFGLKILNEGQERSDRTGTGTIGLFGESLTFDLSDGLPILNTKQVGWKWALIETIWMFCKGSSDTTYLDEKGVSIWKEWTVTDKNTGKPTIGNLYGPVLRGNVPDGVDQMQYVIDLLKNDPYSRRICMTAWDPRFIPLSGKSFQENVDLGRGVLSNCHSAFIQFYVSNKNEEDIVKELIKKGYKLEEFQNLSIPEAIEKFNINPKKLNAFTHQRSRRFRFRRALQFTPDFLRNSYASASM</sequence>
<dbReference type="EMBL" id="KU935715">
    <property type="protein sequence ID" value="AND75269.1"/>
    <property type="molecule type" value="Genomic_DNA"/>
</dbReference>
<dbReference type="Pfam" id="PF00303">
    <property type="entry name" value="Thymidylat_synt"/>
    <property type="match status" value="1"/>
</dbReference>
<keyword evidence="7" id="KW-1185">Reference proteome</keyword>